<dbReference type="GO" id="GO:0070971">
    <property type="term" value="C:endoplasmic reticulum exit site"/>
    <property type="evidence" value="ECO:0007669"/>
    <property type="project" value="TreeGrafter"/>
</dbReference>
<feature type="compositionally biased region" description="Polar residues" evidence="6">
    <location>
        <begin position="1818"/>
        <end position="1853"/>
    </location>
</feature>
<dbReference type="GeneID" id="105429805"/>
<feature type="region of interest" description="Disordered" evidence="6">
    <location>
        <begin position="184"/>
        <end position="216"/>
    </location>
</feature>
<feature type="region of interest" description="Disordered" evidence="6">
    <location>
        <begin position="684"/>
        <end position="706"/>
    </location>
</feature>
<dbReference type="GO" id="GO:0007030">
    <property type="term" value="P:Golgi organization"/>
    <property type="evidence" value="ECO:0007669"/>
    <property type="project" value="TreeGrafter"/>
</dbReference>
<dbReference type="InterPro" id="IPR024298">
    <property type="entry name" value="Sec16_Sec23-bd"/>
</dbReference>
<keyword evidence="3" id="KW-0813">Transport</keyword>
<sequence length="2156" mass="245824">MNNPYRARPTRPRVDHSAAYGMHNQNMWMPVSRSQSDVPSNDTTQQPHINQSKHASDTWKDPWDWNLDQQSDTQQQQQQSSPQQQQHYVPSYQNQGQLISNSVQNHYYKNLNGDTSDVLNQNSMSDRNTPRPETARQTGPNHMEFFPPYANYNQNQQYPLTSRQNNAQWPGEPQSQNAAYVQQKLVSQQNQKDQSIHPPSMASHSNYNWGKDDTASLPMQRSWQNHNDILGQWQDQNVPQEMQSLVDNIGNQCAQSPQMYNAPVEGINKEHSMNWSANEQQGNEAGSKSNAASSQWQNQNREPHHQSAHPVQTNVNNVDDTFAPWPQSSSISVSHDWRHSNVQSESAHPTQWLQPTATENVPQDNGVKFAANEWQQHSTAPFHYAPVSTTVPTTVENIVHTPNSKEQQENEKQVASIASTVSPHDSISHAKLSDIKSPIRDYHNLNVLTDDTLKNDTKTISIGENDDRTFVPTAAEELTSNFGQLNLGSKSGKHVDPLGEPLEMHSSSMEGRAQHPTANFNIANIRSNSVPDNIPILPLDYAPSGTENSVDSQPVAGQELIPDTYQSGATKITESISQSGYDQWYNQTTLENAWYAKDHSRPPPKQWNTPEQNVENYENIQQTSDFINIEVVAPTMMKERDIYGSRDSINKETLDNDPKPSASPKEAANIRDFREEVNNVEVLSMQQQQQQARAHPPLTEQMPDNYEFASNDRNTFLETGELTDSHQEHEPTPPSQDDENDEVPNDIPFLREVPGQSSTIDPRRNDPTGQEQSMQVRNIPDRVERRDVLPGQERNVSLLLRGDSDTLERRNDPSGRERSLPPQQSRNDPSGEERYQISLQSQIMLEPSETREVLGRGNEPDEVAQQTDAELRQIPGGASSNDVTQLPDDRTTTGGRVVTGSPPEAPPIMSAMQDQTSGESRSKREEAVGASLESGNQGVSGSSIRRDSYEDEEDEGSRNSRDESRERRREASPDRRRYEYDRKNPYYDRDREYEDDYYYERRRVGDNDRQYNARDDFERRDVPYRDDERKHHSRDDLDRHGREDMERRVRGKEDSDERDGRRRPDERRRDRGDDPRRRDRDPRDYRDDPRYSRDPRDREYMDRDRRRDDRRPRRYDDYDIRDPYRRDYYDDPYGRSSRPSSRSSYNDRDREYYMRARDPYYAYNGYGGYDYGAHYGNNYYAYLENLRRTNPAAYSEWYHKYYASQQQQQHIARGVSSYPEDRASVHSGRSSCDDRTTGDKRTLGDMSLLEDPITSARLTPTKYSTSHAYGCFSIGSLIHVHPSYPADGERAKVDVVRVDNLLVHDPVARDLRSYPGPLINGVTHKKTIIEYCENKIKKAMINEEMIDRASYILLYELMIMLIQQNGNVVGVDIAGLLLRNKDAYPYDANKLRSQDVGRRESQISQRSGATGSDGSTQDISVLSEKTETKQRKTVEQITDEFRDTLLYGRVQEALEYAMNEGLWGHALFLASKLDKRTHASVMTRFANSLPPHDPLQTLYQLHSGRVPAIVTCVADPRWDDWRPHLAMIISNTSANPEVNRRSITTLGDTLFARGDIHAAHFCYILAQIDFGAYGTNGVKLVLIGANHNKTYSEFFTMEAVMLTEIYEYARNLSDPSFTLVDLQTFKFDLTVKMVDCGLIEKALLYIEQIATNIANDPSKYKKSFIEAVYVLGDRIKYHDPVYKDAIEDAANVMWLNKLAEIVGRYQDEEIVEEETYNSRPMIENQEIHEMKHQQQQQLLPPSQQQWTTAQPDYGDGPTSMMEINTNEIQSDWQPLSLPTNIQDTYDPNVQYMRNVDESVQYQQTQQQDYWGQQSYYQNNYGRNETAPSNWQQQSASGLTADQTEIDNSQQQEKWNYKAEREDKTPTPEPAQPAISMTPSTGKQYDPLEELDALETPRPAAKPAADTKKTVEKPSEKKPVNSGGSWFGGLFSKLAPKPKNQMILPDDSNPTIVWDPVAKKWTNKDEDGDSGAGTLAPPPKVSDMSFRSSTAERNTQPPLPPAHNEDAPATDISKLSTGNNMFKLQKGRSMRANYVDIMNPGGKPNATSSNVATPMTSPLVPMATSSPQLFIPAPINDPTAPVDFLTPAATPPSGNTAAENTPLSRWSSTSSLSREVQSYTMRDPRLLLRNKGPMMFNPSDMKDRSVKNMPPNRYHPR</sequence>
<feature type="compositionally biased region" description="Basic and acidic residues" evidence="6">
    <location>
        <begin position="802"/>
        <end position="819"/>
    </location>
</feature>
<feature type="compositionally biased region" description="Basic and acidic residues" evidence="6">
    <location>
        <begin position="1854"/>
        <end position="1865"/>
    </location>
</feature>
<dbReference type="OrthoDB" id="8918678at2759"/>
<evidence type="ECO:0000256" key="5">
    <source>
        <dbReference type="ARBA" id="ARBA00022892"/>
    </source>
</evidence>
<feature type="compositionally biased region" description="Low complexity" evidence="6">
    <location>
        <begin position="1134"/>
        <end position="1144"/>
    </location>
</feature>
<evidence type="ECO:0000256" key="3">
    <source>
        <dbReference type="ARBA" id="ARBA00022448"/>
    </source>
</evidence>
<feature type="region of interest" description="Disordered" evidence="6">
    <location>
        <begin position="29"/>
        <end position="89"/>
    </location>
</feature>
<feature type="compositionally biased region" description="Basic and acidic residues" evidence="6">
    <location>
        <begin position="1904"/>
        <end position="1918"/>
    </location>
</feature>
<accession>A0A6I9WFC5</accession>
<feature type="compositionally biased region" description="Low complexity" evidence="6">
    <location>
        <begin position="69"/>
        <end position="89"/>
    </location>
</feature>
<dbReference type="PANTHER" id="PTHR13402:SF6">
    <property type="entry name" value="SECRETORY 16, ISOFORM I"/>
    <property type="match status" value="1"/>
</dbReference>
<dbReference type="GO" id="GO:0016192">
    <property type="term" value="P:vesicle-mediated transport"/>
    <property type="evidence" value="ECO:0007669"/>
    <property type="project" value="UniProtKB-KW"/>
</dbReference>
<feature type="compositionally biased region" description="Basic and acidic residues" evidence="6">
    <location>
        <begin position="1389"/>
        <end position="1401"/>
    </location>
</feature>
<evidence type="ECO:0000256" key="2">
    <source>
        <dbReference type="ARBA" id="ARBA00005927"/>
    </source>
</evidence>
<feature type="region of interest" description="Disordered" evidence="6">
    <location>
        <begin position="108"/>
        <end position="155"/>
    </location>
</feature>
<feature type="compositionally biased region" description="Basic and acidic residues" evidence="6">
    <location>
        <begin position="779"/>
        <end position="788"/>
    </location>
</feature>
<comment type="subcellular location">
    <subcellularLocation>
        <location evidence="1">Endoplasmic reticulum</location>
    </subcellularLocation>
</comment>
<feature type="compositionally biased region" description="Basic and acidic residues" evidence="6">
    <location>
        <begin position="643"/>
        <end position="658"/>
    </location>
</feature>
<feature type="compositionally biased region" description="Polar residues" evidence="6">
    <location>
        <begin position="1984"/>
        <end position="1995"/>
    </location>
</feature>
<feature type="region of interest" description="Disordered" evidence="6">
    <location>
        <begin position="722"/>
        <end position="1149"/>
    </location>
</feature>
<feature type="region of interest" description="Disordered" evidence="6">
    <location>
        <begin position="278"/>
        <end position="311"/>
    </location>
</feature>
<feature type="compositionally biased region" description="Polar residues" evidence="6">
    <location>
        <begin position="108"/>
        <end position="127"/>
    </location>
</feature>
<gene>
    <name evidence="9 10" type="primary">LOC105429805</name>
</gene>
<organism evidence="8 10">
    <name type="scientific">Pogonomyrmex barbatus</name>
    <name type="common">red harvester ant</name>
    <dbReference type="NCBI Taxonomy" id="144034"/>
    <lineage>
        <taxon>Eukaryota</taxon>
        <taxon>Metazoa</taxon>
        <taxon>Ecdysozoa</taxon>
        <taxon>Arthropoda</taxon>
        <taxon>Hexapoda</taxon>
        <taxon>Insecta</taxon>
        <taxon>Pterygota</taxon>
        <taxon>Neoptera</taxon>
        <taxon>Endopterygota</taxon>
        <taxon>Hymenoptera</taxon>
        <taxon>Apocrita</taxon>
        <taxon>Aculeata</taxon>
        <taxon>Formicoidea</taxon>
        <taxon>Formicidae</taxon>
        <taxon>Myrmicinae</taxon>
        <taxon>Pogonomyrmex</taxon>
    </lineage>
</organism>
<evidence type="ECO:0000313" key="9">
    <source>
        <dbReference type="RefSeq" id="XP_011641288.1"/>
    </source>
</evidence>
<dbReference type="CTD" id="32209"/>
<dbReference type="RefSeq" id="XP_011641288.1">
    <property type="nucleotide sequence ID" value="XM_011642986.2"/>
</dbReference>
<evidence type="ECO:0000259" key="7">
    <source>
        <dbReference type="Pfam" id="PF12931"/>
    </source>
</evidence>
<name>A0A6I9WFC5_9HYME</name>
<comment type="similarity">
    <text evidence="2">Belongs to the SEC16 family.</text>
</comment>
<feature type="compositionally biased region" description="Basic and acidic residues" evidence="6">
    <location>
        <begin position="1231"/>
        <end position="1240"/>
    </location>
</feature>
<dbReference type="KEGG" id="pbar:105429805"/>
<dbReference type="Pfam" id="PF12931">
    <property type="entry name" value="TPR_Sec16"/>
    <property type="match status" value="1"/>
</dbReference>
<dbReference type="Proteomes" id="UP000504615">
    <property type="component" value="Unplaced"/>
</dbReference>
<feature type="compositionally biased region" description="Polar residues" evidence="6">
    <location>
        <begin position="767"/>
        <end position="776"/>
    </location>
</feature>
<dbReference type="GO" id="GO:0012507">
    <property type="term" value="C:ER to Golgi transport vesicle membrane"/>
    <property type="evidence" value="ECO:0007669"/>
    <property type="project" value="TreeGrafter"/>
</dbReference>
<dbReference type="Gene3D" id="1.25.40.1030">
    <property type="match status" value="1"/>
</dbReference>
<evidence type="ECO:0000313" key="10">
    <source>
        <dbReference type="RefSeq" id="XP_011641289.1"/>
    </source>
</evidence>
<dbReference type="GO" id="GO:0070973">
    <property type="term" value="P:protein localization to endoplasmic reticulum exit site"/>
    <property type="evidence" value="ECO:0007669"/>
    <property type="project" value="TreeGrafter"/>
</dbReference>
<feature type="compositionally biased region" description="Basic and acidic residues" evidence="6">
    <location>
        <begin position="54"/>
        <end position="63"/>
    </location>
</feature>
<keyword evidence="8" id="KW-1185">Reference proteome</keyword>
<proteinExistence type="inferred from homology"/>
<evidence type="ECO:0000256" key="4">
    <source>
        <dbReference type="ARBA" id="ARBA00022824"/>
    </source>
</evidence>
<feature type="region of interest" description="Disordered" evidence="6">
    <location>
        <begin position="1220"/>
        <end position="1240"/>
    </location>
</feature>
<dbReference type="CDD" id="cd09233">
    <property type="entry name" value="ACE1-Sec16-like"/>
    <property type="match status" value="1"/>
</dbReference>
<feature type="compositionally biased region" description="Polar residues" evidence="6">
    <location>
        <begin position="278"/>
        <end position="300"/>
    </location>
</feature>
<keyword evidence="4" id="KW-0256">Endoplasmic reticulum</keyword>
<evidence type="ECO:0000313" key="8">
    <source>
        <dbReference type="Proteomes" id="UP000504615"/>
    </source>
</evidence>
<protein>
    <submittedName>
        <fullName evidence="9 10">Uncharacterized protein LOC105429805 isoform X1</fullName>
    </submittedName>
</protein>
<feature type="region of interest" description="Disordered" evidence="6">
    <location>
        <begin position="1389"/>
        <end position="1427"/>
    </location>
</feature>
<feature type="region of interest" description="Disordered" evidence="6">
    <location>
        <begin position="2087"/>
        <end position="2156"/>
    </location>
</feature>
<feature type="region of interest" description="Disordered" evidence="6">
    <location>
        <begin position="1818"/>
        <end position="1926"/>
    </location>
</feature>
<feature type="compositionally biased region" description="Basic and acidic residues" evidence="6">
    <location>
        <begin position="956"/>
        <end position="1133"/>
    </location>
</feature>
<dbReference type="PANTHER" id="PTHR13402">
    <property type="entry name" value="RGPR-RELATED"/>
    <property type="match status" value="1"/>
</dbReference>
<feature type="compositionally biased region" description="Polar residues" evidence="6">
    <location>
        <begin position="2091"/>
        <end position="2101"/>
    </location>
</feature>
<keyword evidence="5" id="KW-0931">ER-Golgi transport</keyword>
<feature type="region of interest" description="Disordered" evidence="6">
    <location>
        <begin position="1961"/>
        <end position="2017"/>
    </location>
</feature>
<dbReference type="RefSeq" id="XP_011641289.1">
    <property type="nucleotide sequence ID" value="XM_011642987.2"/>
</dbReference>
<feature type="domain" description="Sec16 Sec23-binding" evidence="7">
    <location>
        <begin position="1442"/>
        <end position="1678"/>
    </location>
</feature>
<evidence type="ECO:0000256" key="6">
    <source>
        <dbReference type="SAM" id="MobiDB-lite"/>
    </source>
</evidence>
<evidence type="ECO:0000256" key="1">
    <source>
        <dbReference type="ARBA" id="ARBA00004240"/>
    </source>
</evidence>
<feature type="compositionally biased region" description="Polar residues" evidence="6">
    <location>
        <begin position="1402"/>
        <end position="1420"/>
    </location>
</feature>
<feature type="compositionally biased region" description="Polar residues" evidence="6">
    <location>
        <begin position="933"/>
        <end position="943"/>
    </location>
</feature>
<feature type="compositionally biased region" description="Polar residues" evidence="6">
    <location>
        <begin position="184"/>
        <end position="193"/>
    </location>
</feature>
<feature type="compositionally biased region" description="Polar residues" evidence="6">
    <location>
        <begin position="29"/>
        <end position="53"/>
    </location>
</feature>
<feature type="region of interest" description="Disordered" evidence="6">
    <location>
        <begin position="643"/>
        <end position="668"/>
    </location>
</feature>
<feature type="compositionally biased region" description="Low complexity" evidence="6">
    <location>
        <begin position="2102"/>
        <end position="2113"/>
    </location>
</feature>
<reference evidence="9 10" key="1">
    <citation type="submission" date="2025-04" db="UniProtKB">
        <authorList>
            <consortium name="RefSeq"/>
        </authorList>
    </citation>
    <scope>IDENTIFICATION</scope>
</reference>